<keyword evidence="3" id="KW-1185">Reference proteome</keyword>
<gene>
    <name evidence="2" type="ORF">DNTS_022608</name>
</gene>
<dbReference type="STRING" id="623744.A0A553RCV4"/>
<reference evidence="2 3" key="1">
    <citation type="journal article" date="2019" name="Sci. Data">
        <title>Hybrid genome assembly and annotation of Danionella translucida.</title>
        <authorList>
            <person name="Kadobianskyi M."/>
            <person name="Schulze L."/>
            <person name="Schuelke M."/>
            <person name="Judkewitz B."/>
        </authorList>
    </citation>
    <scope>NUCLEOTIDE SEQUENCE [LARGE SCALE GENOMIC DNA]</scope>
    <source>
        <strain evidence="2 3">Bolton</strain>
    </source>
</reference>
<evidence type="ECO:0000313" key="2">
    <source>
        <dbReference type="EMBL" id="TRY99986.1"/>
    </source>
</evidence>
<dbReference type="EMBL" id="SRMA01024854">
    <property type="protein sequence ID" value="TRY99986.1"/>
    <property type="molecule type" value="Genomic_DNA"/>
</dbReference>
<dbReference type="Proteomes" id="UP000316079">
    <property type="component" value="Unassembled WGS sequence"/>
</dbReference>
<feature type="compositionally biased region" description="Polar residues" evidence="1">
    <location>
        <begin position="63"/>
        <end position="89"/>
    </location>
</feature>
<comment type="caution">
    <text evidence="2">The sequence shown here is derived from an EMBL/GenBank/DDBJ whole genome shotgun (WGS) entry which is preliminary data.</text>
</comment>
<name>A0A553RCV4_9TELE</name>
<accession>A0A553RCV4</accession>
<protein>
    <submittedName>
        <fullName evidence="2">Uncharacterized protein</fullName>
    </submittedName>
</protein>
<proteinExistence type="predicted"/>
<sequence>MDTCCVVHNTHGELFAHFSHTDRCGVYVFAVSQSNSSLKKHRNRSIFSPFFCCFRDYNVEPPASNNSNNKTCSLSPSAEENSSPAKLFC</sequence>
<dbReference type="AlphaFoldDB" id="A0A553RCV4"/>
<organism evidence="2 3">
    <name type="scientific">Danionella cerebrum</name>
    <dbReference type="NCBI Taxonomy" id="2873325"/>
    <lineage>
        <taxon>Eukaryota</taxon>
        <taxon>Metazoa</taxon>
        <taxon>Chordata</taxon>
        <taxon>Craniata</taxon>
        <taxon>Vertebrata</taxon>
        <taxon>Euteleostomi</taxon>
        <taxon>Actinopterygii</taxon>
        <taxon>Neopterygii</taxon>
        <taxon>Teleostei</taxon>
        <taxon>Ostariophysi</taxon>
        <taxon>Cypriniformes</taxon>
        <taxon>Danionidae</taxon>
        <taxon>Danioninae</taxon>
        <taxon>Danionella</taxon>
    </lineage>
</organism>
<evidence type="ECO:0000313" key="3">
    <source>
        <dbReference type="Proteomes" id="UP000316079"/>
    </source>
</evidence>
<dbReference type="OrthoDB" id="277011at2759"/>
<feature type="region of interest" description="Disordered" evidence="1">
    <location>
        <begin position="62"/>
        <end position="89"/>
    </location>
</feature>
<evidence type="ECO:0000256" key="1">
    <source>
        <dbReference type="SAM" id="MobiDB-lite"/>
    </source>
</evidence>